<name>A0A0K2VGJ0_LEPSM</name>
<dbReference type="AlphaFoldDB" id="A0A0K2VGJ0"/>
<proteinExistence type="predicted"/>
<protein>
    <submittedName>
        <fullName evidence="1">Uncharacterized protein</fullName>
    </submittedName>
</protein>
<evidence type="ECO:0000313" key="1">
    <source>
        <dbReference type="EMBL" id="CDW49589.1"/>
    </source>
</evidence>
<dbReference type="EMBL" id="HACA01032228">
    <property type="protein sequence ID" value="CDW49589.1"/>
    <property type="molecule type" value="Transcribed_RNA"/>
</dbReference>
<sequence length="66" mass="7544">ASDTRIFCFNNIEDSSFRNPQCYSTFYTKTHTRDFSIVISIFSSQTEICGDLSLFRIGNSSKKNGF</sequence>
<accession>A0A0K2VGJ0</accession>
<reference evidence="1" key="1">
    <citation type="submission" date="2014-05" db="EMBL/GenBank/DDBJ databases">
        <authorList>
            <person name="Chronopoulou M."/>
        </authorList>
    </citation>
    <scope>NUCLEOTIDE SEQUENCE</scope>
    <source>
        <tissue evidence="1">Whole organism</tissue>
    </source>
</reference>
<feature type="non-terminal residue" evidence="1">
    <location>
        <position position="1"/>
    </location>
</feature>
<organism evidence="1">
    <name type="scientific">Lepeophtheirus salmonis</name>
    <name type="common">Salmon louse</name>
    <name type="synonym">Caligus salmonis</name>
    <dbReference type="NCBI Taxonomy" id="72036"/>
    <lineage>
        <taxon>Eukaryota</taxon>
        <taxon>Metazoa</taxon>
        <taxon>Ecdysozoa</taxon>
        <taxon>Arthropoda</taxon>
        <taxon>Crustacea</taxon>
        <taxon>Multicrustacea</taxon>
        <taxon>Hexanauplia</taxon>
        <taxon>Copepoda</taxon>
        <taxon>Siphonostomatoida</taxon>
        <taxon>Caligidae</taxon>
        <taxon>Lepeophtheirus</taxon>
    </lineage>
</organism>